<reference evidence="4" key="1">
    <citation type="journal article" date="2021" name="bioRxiv">
        <title>Unraveling nitrogen, sulfur and carbon metabolic pathways and microbial community transcriptional responses to substrate deprivation and toxicity stresses in a bioreactor mimicking anoxic brackish coastal sediment conditions.</title>
        <authorList>
            <person name="Martins P.D."/>
            <person name="Echeveste M.J."/>
            <person name="Arshad A."/>
            <person name="Kurth J."/>
            <person name="Ouboter H."/>
            <person name="Jetten M.S.M."/>
            <person name="Welte C.U."/>
        </authorList>
    </citation>
    <scope>NUCLEOTIDE SEQUENCE</scope>
    <source>
        <strain evidence="4">MAG_39</strain>
    </source>
</reference>
<evidence type="ECO:0000259" key="3">
    <source>
        <dbReference type="PROSITE" id="PS51462"/>
    </source>
</evidence>
<dbReference type="PANTHER" id="PTHR43736:SF1">
    <property type="entry name" value="DIHYDRONEOPTERIN TRIPHOSPHATE DIPHOSPHATASE"/>
    <property type="match status" value="1"/>
</dbReference>
<organism evidence="4 5">
    <name type="scientific">Candidatus Nitrobium versatile</name>
    <dbReference type="NCBI Taxonomy" id="2884831"/>
    <lineage>
        <taxon>Bacteria</taxon>
        <taxon>Pseudomonadati</taxon>
        <taxon>Nitrospirota</taxon>
        <taxon>Nitrospiria</taxon>
        <taxon>Nitrospirales</taxon>
        <taxon>Nitrospiraceae</taxon>
        <taxon>Candidatus Nitrobium</taxon>
    </lineage>
</organism>
<dbReference type="GO" id="GO:0016787">
    <property type="term" value="F:hydrolase activity"/>
    <property type="evidence" value="ECO:0007669"/>
    <property type="project" value="UniProtKB-KW"/>
</dbReference>
<proteinExistence type="inferred from homology"/>
<dbReference type="InterPro" id="IPR000086">
    <property type="entry name" value="NUDIX_hydrolase_dom"/>
</dbReference>
<comment type="similarity">
    <text evidence="2">Belongs to the Nudix hydrolase family.</text>
</comment>
<evidence type="ECO:0000313" key="4">
    <source>
        <dbReference type="EMBL" id="MBZ0157679.1"/>
    </source>
</evidence>
<keyword evidence="1 2" id="KW-0378">Hydrolase</keyword>
<sequence>MQTFRNPLPTADIIIEYRNGIILIQRKNPPYGWALPGGFVDYGESLEAAAVREAREETGLEVKLVRQFHTYSDPARDKRFHTITTVFIATAGGEARAGDDAKGIGVFTRDTLPEDIVFDHREILNDYFTGRY</sequence>
<gene>
    <name evidence="4" type="ORF">K8I29_15900</name>
</gene>
<reference evidence="4" key="2">
    <citation type="submission" date="2021-08" db="EMBL/GenBank/DDBJ databases">
        <authorList>
            <person name="Dalcin Martins P."/>
        </authorList>
    </citation>
    <scope>NUCLEOTIDE SEQUENCE</scope>
    <source>
        <strain evidence="4">MAG_39</strain>
    </source>
</reference>
<protein>
    <submittedName>
        <fullName evidence="4">NUDIX hydrolase</fullName>
    </submittedName>
</protein>
<name>A0A953JDM7_9BACT</name>
<dbReference type="CDD" id="cd18873">
    <property type="entry name" value="NUDIX_NadM_like"/>
    <property type="match status" value="1"/>
</dbReference>
<dbReference type="Proteomes" id="UP000705867">
    <property type="component" value="Unassembled WGS sequence"/>
</dbReference>
<dbReference type="PANTHER" id="PTHR43736">
    <property type="entry name" value="ADP-RIBOSE PYROPHOSPHATASE"/>
    <property type="match status" value="1"/>
</dbReference>
<evidence type="ECO:0000313" key="5">
    <source>
        <dbReference type="Proteomes" id="UP000705867"/>
    </source>
</evidence>
<feature type="domain" description="Nudix hydrolase" evidence="3">
    <location>
        <begin position="5"/>
        <end position="132"/>
    </location>
</feature>
<dbReference type="Gene3D" id="3.90.79.10">
    <property type="entry name" value="Nucleoside Triphosphate Pyrophosphohydrolase"/>
    <property type="match status" value="1"/>
</dbReference>
<dbReference type="PROSITE" id="PS51462">
    <property type="entry name" value="NUDIX"/>
    <property type="match status" value="1"/>
</dbReference>
<dbReference type="Pfam" id="PF00293">
    <property type="entry name" value="NUDIX"/>
    <property type="match status" value="1"/>
</dbReference>
<dbReference type="InterPro" id="IPR015797">
    <property type="entry name" value="NUDIX_hydrolase-like_dom_sf"/>
</dbReference>
<dbReference type="AlphaFoldDB" id="A0A953JDM7"/>
<comment type="caution">
    <text evidence="4">The sequence shown here is derived from an EMBL/GenBank/DDBJ whole genome shotgun (WGS) entry which is preliminary data.</text>
</comment>
<dbReference type="PRINTS" id="PR00502">
    <property type="entry name" value="NUDIXFAMILY"/>
</dbReference>
<dbReference type="InterPro" id="IPR020476">
    <property type="entry name" value="Nudix_hydrolase"/>
</dbReference>
<dbReference type="EMBL" id="JAIOIV010000126">
    <property type="protein sequence ID" value="MBZ0157679.1"/>
    <property type="molecule type" value="Genomic_DNA"/>
</dbReference>
<dbReference type="InterPro" id="IPR020084">
    <property type="entry name" value="NUDIX_hydrolase_CS"/>
</dbReference>
<accession>A0A953JDM7</accession>
<dbReference type="SUPFAM" id="SSF55811">
    <property type="entry name" value="Nudix"/>
    <property type="match status" value="1"/>
</dbReference>
<evidence type="ECO:0000256" key="2">
    <source>
        <dbReference type="RuleBase" id="RU003476"/>
    </source>
</evidence>
<evidence type="ECO:0000256" key="1">
    <source>
        <dbReference type="ARBA" id="ARBA00022801"/>
    </source>
</evidence>
<dbReference type="PROSITE" id="PS00893">
    <property type="entry name" value="NUDIX_BOX"/>
    <property type="match status" value="1"/>
</dbReference>